<evidence type="ECO:0000313" key="2">
    <source>
        <dbReference type="EMBL" id="TNH40883.1"/>
    </source>
</evidence>
<evidence type="ECO:0000313" key="3">
    <source>
        <dbReference type="Proteomes" id="UP000304880"/>
    </source>
</evidence>
<keyword evidence="1" id="KW-0472">Membrane</keyword>
<reference evidence="2 3" key="1">
    <citation type="submission" date="2019-06" db="EMBL/GenBank/DDBJ databases">
        <authorList>
            <person name="Li J."/>
        </authorList>
    </citation>
    <scope>NUCLEOTIDE SEQUENCE [LARGE SCALE GENOMIC DNA]</scope>
    <source>
        <strain evidence="2 3">CGMCC 1.8012</strain>
    </source>
</reference>
<name>A0A5C4RA60_9RHOB</name>
<sequence length="100" mass="10759">MTATPDLAILPLLALAGAAVWLTLACLTPRLNRRWQRRASWVLVLAGVPVLGWLTLEWGPGLGVLGFGLGLLMLLGRPTARRRAARLPTPAPMNTAEGQR</sequence>
<evidence type="ECO:0000256" key="1">
    <source>
        <dbReference type="SAM" id="Phobius"/>
    </source>
</evidence>
<dbReference type="Proteomes" id="UP000304880">
    <property type="component" value="Unassembled WGS sequence"/>
</dbReference>
<proteinExistence type="predicted"/>
<feature type="transmembrane region" description="Helical" evidence="1">
    <location>
        <begin position="6"/>
        <end position="27"/>
    </location>
</feature>
<keyword evidence="3" id="KW-1185">Reference proteome</keyword>
<dbReference type="AlphaFoldDB" id="A0A5C4RA60"/>
<dbReference type="RefSeq" id="WP_064503538.1">
    <property type="nucleotide sequence ID" value="NZ_VDDC01000005.1"/>
</dbReference>
<keyword evidence="1" id="KW-0812">Transmembrane</keyword>
<gene>
    <name evidence="2" type="ORF">FHD67_02310</name>
</gene>
<comment type="caution">
    <text evidence="2">The sequence shown here is derived from an EMBL/GenBank/DDBJ whole genome shotgun (WGS) entry which is preliminary data.</text>
</comment>
<dbReference type="EMBL" id="VDDC01000005">
    <property type="protein sequence ID" value="TNH40883.1"/>
    <property type="molecule type" value="Genomic_DNA"/>
</dbReference>
<organism evidence="2 3">
    <name type="scientific">Paracoccus haeundaensis</name>
    <dbReference type="NCBI Taxonomy" id="225362"/>
    <lineage>
        <taxon>Bacteria</taxon>
        <taxon>Pseudomonadati</taxon>
        <taxon>Pseudomonadota</taxon>
        <taxon>Alphaproteobacteria</taxon>
        <taxon>Rhodobacterales</taxon>
        <taxon>Paracoccaceae</taxon>
        <taxon>Paracoccus</taxon>
    </lineage>
</organism>
<dbReference type="Pfam" id="PF10658">
    <property type="entry name" value="DUF2484"/>
    <property type="match status" value="1"/>
</dbReference>
<dbReference type="InterPro" id="IPR018919">
    <property type="entry name" value="DUF2484"/>
</dbReference>
<keyword evidence="1" id="KW-1133">Transmembrane helix</keyword>
<feature type="transmembrane region" description="Helical" evidence="1">
    <location>
        <begin position="62"/>
        <end position="80"/>
    </location>
</feature>
<protein>
    <submittedName>
        <fullName evidence="2">DUF2484 family protein</fullName>
    </submittedName>
</protein>
<feature type="transmembrane region" description="Helical" evidence="1">
    <location>
        <begin position="39"/>
        <end position="56"/>
    </location>
</feature>
<accession>A0A5C4RA60</accession>